<name>A0ABN2NMF2_9PSEU</name>
<evidence type="ECO:0000256" key="4">
    <source>
        <dbReference type="SAM" id="MobiDB-lite"/>
    </source>
</evidence>
<keyword evidence="3" id="KW-0808">Transferase</keyword>
<dbReference type="EMBL" id="BAAAQK010000028">
    <property type="protein sequence ID" value="GAA1874873.1"/>
    <property type="molecule type" value="Genomic_DNA"/>
</dbReference>
<evidence type="ECO:0000259" key="5">
    <source>
        <dbReference type="Pfam" id="PF00535"/>
    </source>
</evidence>
<dbReference type="PANTHER" id="PTHR43630:SF1">
    <property type="entry name" value="POLY-BETA-1,6-N-ACETYL-D-GLUCOSAMINE SYNTHASE"/>
    <property type="match status" value="1"/>
</dbReference>
<evidence type="ECO:0000256" key="1">
    <source>
        <dbReference type="ARBA" id="ARBA00006739"/>
    </source>
</evidence>
<dbReference type="InterPro" id="IPR001173">
    <property type="entry name" value="Glyco_trans_2-like"/>
</dbReference>
<keyword evidence="2" id="KW-0328">Glycosyltransferase</keyword>
<dbReference type="InterPro" id="IPR029044">
    <property type="entry name" value="Nucleotide-diphossugar_trans"/>
</dbReference>
<feature type="compositionally biased region" description="Basic and acidic residues" evidence="4">
    <location>
        <begin position="288"/>
        <end position="299"/>
    </location>
</feature>
<comment type="caution">
    <text evidence="6">The sequence shown here is derived from an EMBL/GenBank/DDBJ whole genome shotgun (WGS) entry which is preliminary data.</text>
</comment>
<reference evidence="6 7" key="1">
    <citation type="journal article" date="2019" name="Int. J. Syst. Evol. Microbiol.">
        <title>The Global Catalogue of Microorganisms (GCM) 10K type strain sequencing project: providing services to taxonomists for standard genome sequencing and annotation.</title>
        <authorList>
            <consortium name="The Broad Institute Genomics Platform"/>
            <consortium name="The Broad Institute Genome Sequencing Center for Infectious Disease"/>
            <person name="Wu L."/>
            <person name="Ma J."/>
        </authorList>
    </citation>
    <scope>NUCLEOTIDE SEQUENCE [LARGE SCALE GENOMIC DNA]</scope>
    <source>
        <strain evidence="6 7">JCM 16009</strain>
    </source>
</reference>
<evidence type="ECO:0000256" key="2">
    <source>
        <dbReference type="ARBA" id="ARBA00022676"/>
    </source>
</evidence>
<comment type="similarity">
    <text evidence="1">Belongs to the glycosyltransferase 2 family.</text>
</comment>
<evidence type="ECO:0000256" key="3">
    <source>
        <dbReference type="ARBA" id="ARBA00022679"/>
    </source>
</evidence>
<proteinExistence type="inferred from homology"/>
<feature type="region of interest" description="Disordered" evidence="4">
    <location>
        <begin position="269"/>
        <end position="365"/>
    </location>
</feature>
<protein>
    <recommendedName>
        <fullName evidence="5">Glycosyltransferase 2-like domain-containing protein</fullName>
    </recommendedName>
</protein>
<feature type="compositionally biased region" description="Low complexity" evidence="4">
    <location>
        <begin position="277"/>
        <end position="287"/>
    </location>
</feature>
<dbReference type="PANTHER" id="PTHR43630">
    <property type="entry name" value="POLY-BETA-1,6-N-ACETYL-D-GLUCOSAMINE SYNTHASE"/>
    <property type="match status" value="1"/>
</dbReference>
<organism evidence="6 7">
    <name type="scientific">Pseudonocardia ailaonensis</name>
    <dbReference type="NCBI Taxonomy" id="367279"/>
    <lineage>
        <taxon>Bacteria</taxon>
        <taxon>Bacillati</taxon>
        <taxon>Actinomycetota</taxon>
        <taxon>Actinomycetes</taxon>
        <taxon>Pseudonocardiales</taxon>
        <taxon>Pseudonocardiaceae</taxon>
        <taxon>Pseudonocardia</taxon>
    </lineage>
</organism>
<accession>A0ABN2NMF2</accession>
<dbReference type="Gene3D" id="3.90.550.10">
    <property type="entry name" value="Spore Coat Polysaccharide Biosynthesis Protein SpsA, Chain A"/>
    <property type="match status" value="1"/>
</dbReference>
<feature type="domain" description="Glycosyltransferase 2-like" evidence="5">
    <location>
        <begin position="411"/>
        <end position="574"/>
    </location>
</feature>
<feature type="compositionally biased region" description="Low complexity" evidence="4">
    <location>
        <begin position="320"/>
        <end position="365"/>
    </location>
</feature>
<dbReference type="Pfam" id="PF00535">
    <property type="entry name" value="Glycos_transf_2"/>
    <property type="match status" value="1"/>
</dbReference>
<feature type="compositionally biased region" description="Basic and acidic residues" evidence="4">
    <location>
        <begin position="19"/>
        <end position="33"/>
    </location>
</feature>
<dbReference type="Proteomes" id="UP001500449">
    <property type="component" value="Unassembled WGS sequence"/>
</dbReference>
<evidence type="ECO:0000313" key="7">
    <source>
        <dbReference type="Proteomes" id="UP001500449"/>
    </source>
</evidence>
<gene>
    <name evidence="6" type="ORF">GCM10009836_65070</name>
</gene>
<keyword evidence="7" id="KW-1185">Reference proteome</keyword>
<dbReference type="SUPFAM" id="SSF53448">
    <property type="entry name" value="Nucleotide-diphospho-sugar transferases"/>
    <property type="match status" value="1"/>
</dbReference>
<feature type="region of interest" description="Disordered" evidence="4">
    <location>
        <begin position="1"/>
        <end position="185"/>
    </location>
</feature>
<sequence>MEQQPSRSRREPVPSSRPESGRRRSAVAEDVREPVGGPPTSAPRIPAQRAGTLVAEPAGPPRHAAVKVPAPRVPKGEGQSSSPSAAAGGAHRTVRAPRATARSLADLHPLGGEGPRAGGLPTGPRPGATTGSVAEALAERTVALRAVTPRAAPRHSRPEPDLAVPAESRPVAGEPLDDPAGRRRVPADLLPVTTRSALLPAEPVRVPAEPRPVATRSALLPAEPVRVPAEPRSVAARPALVPVKPLRVPATPLPAPAEPRTTVLPVVPAARPRRTAARPNRAAPARPTEARPTEIRPTEIRPTTARPAESRPTAPEPTLARPTIARPTIARPTIARPTIARPPAARPSTAPPADATADVAAAPTRAIPAVPSRPIVSRGVRTARHTAGRPALPAPRRALDALPTTTCVVALVPAHNEEEGIVATVESLRGQERAPDRIVVVADNCTDRTVELAEAAGAEVFTTEGNTHRKAGALNAALEVLLPTLRDTDVVLAMDADSKLMPDFVGNGLHYLEGVPERGAISGSYRARDDATIVGLMQRLEYAQGLHTVHAKGGRIHVLSGAACMFSVGALRKVARLRGSDVLPGRQGLVYLPESLTEDYELTVALKRIGYEPLNARECEVETDVMGTWAAWRTQRLRWQRGTLETLFQYGWIPHTRSAWLIQLWTYFRSLVPLLMVLYWIYALSFESLTVQPFWLVVLPVFVLDQLVCSWRAGPRARLVAVALLPMYLYDAAQSLVYWRALFLSLRRARTEWIT</sequence>
<feature type="compositionally biased region" description="Gly residues" evidence="4">
    <location>
        <begin position="111"/>
        <end position="121"/>
    </location>
</feature>
<feature type="compositionally biased region" description="Low complexity" evidence="4">
    <location>
        <begin position="76"/>
        <end position="90"/>
    </location>
</feature>
<dbReference type="CDD" id="cd06423">
    <property type="entry name" value="CESA_like"/>
    <property type="match status" value="1"/>
</dbReference>
<evidence type="ECO:0000313" key="6">
    <source>
        <dbReference type="EMBL" id="GAA1874873.1"/>
    </source>
</evidence>